<name>A0A3S5AXI1_9PLAT</name>
<proteinExistence type="predicted"/>
<keyword evidence="3" id="KW-1185">Reference proteome</keyword>
<evidence type="ECO:0000313" key="2">
    <source>
        <dbReference type="EMBL" id="VEL40168.1"/>
    </source>
</evidence>
<evidence type="ECO:0000313" key="3">
    <source>
        <dbReference type="Proteomes" id="UP000784294"/>
    </source>
</evidence>
<sequence>MLLTPIRNYYCCSFVCPRYQLVIRPLTLAHKSINCPILVWCCCMAVDERDNLQFDFTSSILCARISSAAMSNETTTSRSPNNQIFLLNGKSCH</sequence>
<evidence type="ECO:0000256" key="1">
    <source>
        <dbReference type="SAM" id="MobiDB-lite"/>
    </source>
</evidence>
<feature type="region of interest" description="Disordered" evidence="1">
    <location>
        <begin position="72"/>
        <end position="93"/>
    </location>
</feature>
<dbReference type="EMBL" id="CAAALY010263932">
    <property type="protein sequence ID" value="VEL40168.1"/>
    <property type="molecule type" value="Genomic_DNA"/>
</dbReference>
<gene>
    <name evidence="2" type="ORF">PXEA_LOCUS33608</name>
</gene>
<dbReference type="Proteomes" id="UP000784294">
    <property type="component" value="Unassembled WGS sequence"/>
</dbReference>
<feature type="compositionally biased region" description="Polar residues" evidence="1">
    <location>
        <begin position="72"/>
        <end position="85"/>
    </location>
</feature>
<organism evidence="2 3">
    <name type="scientific">Protopolystoma xenopodis</name>
    <dbReference type="NCBI Taxonomy" id="117903"/>
    <lineage>
        <taxon>Eukaryota</taxon>
        <taxon>Metazoa</taxon>
        <taxon>Spiralia</taxon>
        <taxon>Lophotrochozoa</taxon>
        <taxon>Platyhelminthes</taxon>
        <taxon>Monogenea</taxon>
        <taxon>Polyopisthocotylea</taxon>
        <taxon>Polystomatidea</taxon>
        <taxon>Polystomatidae</taxon>
        <taxon>Protopolystoma</taxon>
    </lineage>
</organism>
<protein>
    <submittedName>
        <fullName evidence="2">Uncharacterized protein</fullName>
    </submittedName>
</protein>
<accession>A0A3S5AXI1</accession>
<comment type="caution">
    <text evidence="2">The sequence shown here is derived from an EMBL/GenBank/DDBJ whole genome shotgun (WGS) entry which is preliminary data.</text>
</comment>
<reference evidence="2" key="1">
    <citation type="submission" date="2018-11" db="EMBL/GenBank/DDBJ databases">
        <authorList>
            <consortium name="Pathogen Informatics"/>
        </authorList>
    </citation>
    <scope>NUCLEOTIDE SEQUENCE</scope>
</reference>
<dbReference type="AlphaFoldDB" id="A0A3S5AXI1"/>